<dbReference type="RefSeq" id="WP_116978913.1">
    <property type="nucleotide sequence ID" value="NZ_QPMM01000020.1"/>
</dbReference>
<proteinExistence type="predicted"/>
<evidence type="ECO:0000313" key="1">
    <source>
        <dbReference type="EMBL" id="RFS18676.1"/>
    </source>
</evidence>
<evidence type="ECO:0000313" key="2">
    <source>
        <dbReference type="Proteomes" id="UP000260644"/>
    </source>
</evidence>
<reference evidence="1 2" key="1">
    <citation type="submission" date="2018-07" db="EMBL/GenBank/DDBJ databases">
        <title>Chitinophaga K2CV101002-2 sp. nov., isolated from a monsoon evergreen broad-leaved forest soil.</title>
        <authorList>
            <person name="Lv Y."/>
        </authorList>
    </citation>
    <scope>NUCLEOTIDE SEQUENCE [LARGE SCALE GENOMIC DNA]</scope>
    <source>
        <strain evidence="1 2">GDMCC 1.1288</strain>
    </source>
</reference>
<name>A0A3E1Y225_9BACT</name>
<sequence length="327" mass="35153">MGGYRYGFNGKENDNEVKGEGNQQDYGMRMYDPRIGKFLSVDPITKKYPELTPYQFASNTPIQAIDLYGLESAGWELSSVKSKLFLQVNNEILIESYQMNTWNKSLQQMFIPSESCQSCNEERTRAINHSIRLNTLRTIMGPVGGGGPNYGQGAVNDPIFKGIATGILAGPLAFPSGTASLTALVATNTLRSGIGGVVADGAVQSTFQLINTGEIRLDRFNYTSMSANLVFSNPLLTAAIGSAAEYTQESGFSNSLLGNKTISRWGFETFVGGSLNVAAGKGANALTPHFGEVGGNATSFFFGTSLGNMLINLNDQKKANDALKEDK</sequence>
<gene>
    <name evidence="1" type="ORF">DVR12_26895</name>
</gene>
<keyword evidence="2" id="KW-1185">Reference proteome</keyword>
<accession>A0A3E1Y225</accession>
<organism evidence="1 2">
    <name type="scientific">Chitinophaga silvatica</name>
    <dbReference type="NCBI Taxonomy" id="2282649"/>
    <lineage>
        <taxon>Bacteria</taxon>
        <taxon>Pseudomonadati</taxon>
        <taxon>Bacteroidota</taxon>
        <taxon>Chitinophagia</taxon>
        <taxon>Chitinophagales</taxon>
        <taxon>Chitinophagaceae</taxon>
        <taxon>Chitinophaga</taxon>
    </lineage>
</organism>
<protein>
    <recommendedName>
        <fullName evidence="3">RHS repeat-associated core domain-containing protein</fullName>
    </recommendedName>
</protein>
<dbReference type="Gene3D" id="2.180.10.10">
    <property type="entry name" value="RHS repeat-associated core"/>
    <property type="match status" value="1"/>
</dbReference>
<dbReference type="PANTHER" id="PTHR32305">
    <property type="match status" value="1"/>
</dbReference>
<dbReference type="PANTHER" id="PTHR32305:SF15">
    <property type="entry name" value="PROTEIN RHSA-RELATED"/>
    <property type="match status" value="1"/>
</dbReference>
<comment type="caution">
    <text evidence="1">The sequence shown here is derived from an EMBL/GenBank/DDBJ whole genome shotgun (WGS) entry which is preliminary data.</text>
</comment>
<evidence type="ECO:0008006" key="3">
    <source>
        <dbReference type="Google" id="ProtNLM"/>
    </source>
</evidence>
<dbReference type="AlphaFoldDB" id="A0A3E1Y225"/>
<dbReference type="OrthoDB" id="2972467at2"/>
<dbReference type="NCBIfam" id="TIGR03696">
    <property type="entry name" value="Rhs_assc_core"/>
    <property type="match status" value="1"/>
</dbReference>
<dbReference type="InterPro" id="IPR050708">
    <property type="entry name" value="T6SS_VgrG/RHS"/>
</dbReference>
<dbReference type="Proteomes" id="UP000260644">
    <property type="component" value="Unassembled WGS sequence"/>
</dbReference>
<dbReference type="EMBL" id="QPMM01000020">
    <property type="protein sequence ID" value="RFS18676.1"/>
    <property type="molecule type" value="Genomic_DNA"/>
</dbReference>
<dbReference type="InterPro" id="IPR022385">
    <property type="entry name" value="Rhs_assc_core"/>
</dbReference>